<protein>
    <submittedName>
        <fullName evidence="1">Uncharacterized protein</fullName>
    </submittedName>
</protein>
<comment type="caution">
    <text evidence="1">The sequence shown here is derived from an EMBL/GenBank/DDBJ whole genome shotgun (WGS) entry which is preliminary data.</text>
</comment>
<sequence length="96" mass="10702">MFWRVFFRIFGAILSGFLLRNSGKCVPLFERHCGKLKKNVMLYGSNPYCRDLGLLAAYFGADSLCRIFGVNRLNARSADGNHAVVSLEEIGVLIAD</sequence>
<name>A0A2U1FSP2_9PORP</name>
<keyword evidence="2" id="KW-1185">Reference proteome</keyword>
<gene>
    <name evidence="1" type="ORF">C7382_101109</name>
</gene>
<dbReference type="Proteomes" id="UP000245462">
    <property type="component" value="Unassembled WGS sequence"/>
</dbReference>
<evidence type="ECO:0000313" key="1">
    <source>
        <dbReference type="EMBL" id="PVZ15178.1"/>
    </source>
</evidence>
<organism evidence="1 2">
    <name type="scientific">Porphyromonas loveana</name>
    <dbReference type="NCBI Taxonomy" id="1884669"/>
    <lineage>
        <taxon>Bacteria</taxon>
        <taxon>Pseudomonadati</taxon>
        <taxon>Bacteroidota</taxon>
        <taxon>Bacteroidia</taxon>
        <taxon>Bacteroidales</taxon>
        <taxon>Porphyromonadaceae</taxon>
        <taxon>Porphyromonas</taxon>
    </lineage>
</organism>
<dbReference type="AlphaFoldDB" id="A0A2U1FSP2"/>
<evidence type="ECO:0000313" key="2">
    <source>
        <dbReference type="Proteomes" id="UP000245462"/>
    </source>
</evidence>
<proteinExistence type="predicted"/>
<reference evidence="1 2" key="1">
    <citation type="submission" date="2018-04" db="EMBL/GenBank/DDBJ databases">
        <title>Genomic Encyclopedia of Type Strains, Phase IV (KMG-IV): sequencing the most valuable type-strain genomes for metagenomic binning, comparative biology and taxonomic classification.</title>
        <authorList>
            <person name="Goeker M."/>
        </authorList>
    </citation>
    <scope>NUCLEOTIDE SEQUENCE [LARGE SCALE GENOMIC DNA]</scope>
    <source>
        <strain evidence="1 2">DSM 28520</strain>
    </source>
</reference>
<dbReference type="EMBL" id="QEKY01000001">
    <property type="protein sequence ID" value="PVZ15178.1"/>
    <property type="molecule type" value="Genomic_DNA"/>
</dbReference>
<accession>A0A2U1FSP2</accession>